<dbReference type="EMBL" id="CP000282">
    <property type="protein sequence ID" value="ABD79838.1"/>
    <property type="molecule type" value="Genomic_DNA"/>
</dbReference>
<organism evidence="6 7">
    <name type="scientific">Saccharophagus degradans (strain 2-40 / ATCC 43961 / DSM 17024)</name>
    <dbReference type="NCBI Taxonomy" id="203122"/>
    <lineage>
        <taxon>Bacteria</taxon>
        <taxon>Pseudomonadati</taxon>
        <taxon>Pseudomonadota</taxon>
        <taxon>Gammaproteobacteria</taxon>
        <taxon>Cellvibrionales</taxon>
        <taxon>Cellvibrionaceae</taxon>
        <taxon>Saccharophagus</taxon>
    </lineage>
</organism>
<dbReference type="AlphaFoldDB" id="Q21N91"/>
<evidence type="ECO:0000256" key="3">
    <source>
        <dbReference type="ARBA" id="ARBA00022723"/>
    </source>
</evidence>
<keyword evidence="2" id="KW-0963">Cytoplasm</keyword>
<keyword evidence="4" id="KW-0408">Iron</keyword>
<name>Q21N91_SACD2</name>
<proteinExistence type="predicted"/>
<dbReference type="Pfam" id="PF01814">
    <property type="entry name" value="Hemerythrin"/>
    <property type="match status" value="1"/>
</dbReference>
<dbReference type="OrthoDB" id="9797132at2"/>
<sequence>MDILHSTLSEFLAIAPSAKQYLTSLGIEMQDDTQLLSALQKVNKQDCIPRCEFLYRRAMAERDWSAISNKDLVRYIIRNYHDVHRQQIATLIDLARKVEAIHFGEPDCPTGITKALKKIYSDLDIHMLKEERTVFPHFINSPRTNYDEQIKNAQHDHEDHLTAIHSIKALTKTFSPPAKASHYWLDLYEQLEMLYLDLTDHTYLEDSVLFMRS</sequence>
<accession>Q21N91</accession>
<dbReference type="STRING" id="203122.Sde_0574"/>
<keyword evidence="7" id="KW-1185">Reference proteome</keyword>
<dbReference type="HOGENOM" id="CLU_076075_2_0_6"/>
<dbReference type="eggNOG" id="COG2846">
    <property type="taxonomic scope" value="Bacteria"/>
</dbReference>
<evidence type="ECO:0000313" key="6">
    <source>
        <dbReference type="EMBL" id="ABD79838.1"/>
    </source>
</evidence>
<evidence type="ECO:0000256" key="1">
    <source>
        <dbReference type="ARBA" id="ARBA00004496"/>
    </source>
</evidence>
<dbReference type="GO" id="GO:0005737">
    <property type="term" value="C:cytoplasm"/>
    <property type="evidence" value="ECO:0007669"/>
    <property type="project" value="UniProtKB-SubCell"/>
</dbReference>
<dbReference type="KEGG" id="sde:Sde_0574"/>
<feature type="domain" description="Hemerythrin-like" evidence="5">
    <location>
        <begin position="75"/>
        <end position="211"/>
    </location>
</feature>
<dbReference type="Proteomes" id="UP000001947">
    <property type="component" value="Chromosome"/>
</dbReference>
<evidence type="ECO:0000313" key="7">
    <source>
        <dbReference type="Proteomes" id="UP000001947"/>
    </source>
</evidence>
<dbReference type="Gene3D" id="1.20.120.520">
    <property type="entry name" value="nmb1532 protein domain like"/>
    <property type="match status" value="1"/>
</dbReference>
<dbReference type="PANTHER" id="PTHR36438">
    <property type="entry name" value="IRON-SULFUR CLUSTER REPAIR PROTEIN YTFE"/>
    <property type="match status" value="1"/>
</dbReference>
<evidence type="ECO:0000259" key="5">
    <source>
        <dbReference type="Pfam" id="PF01814"/>
    </source>
</evidence>
<protein>
    <submittedName>
        <fullName evidence="6">Hemerythrin HHE cation binding region</fullName>
    </submittedName>
</protein>
<dbReference type="InterPro" id="IPR012312">
    <property type="entry name" value="Hemerythrin-like"/>
</dbReference>
<dbReference type="RefSeq" id="WP_011467059.1">
    <property type="nucleotide sequence ID" value="NC_007912.1"/>
</dbReference>
<evidence type="ECO:0000256" key="2">
    <source>
        <dbReference type="ARBA" id="ARBA00022490"/>
    </source>
</evidence>
<dbReference type="GeneID" id="98612265"/>
<evidence type="ECO:0000256" key="4">
    <source>
        <dbReference type="ARBA" id="ARBA00023004"/>
    </source>
</evidence>
<comment type="subcellular location">
    <subcellularLocation>
        <location evidence="1">Cytoplasm</location>
    </subcellularLocation>
</comment>
<gene>
    <name evidence="6" type="ordered locus">Sde_0574</name>
</gene>
<dbReference type="InterPro" id="IPR019903">
    <property type="entry name" value="RIC_family"/>
</dbReference>
<keyword evidence="3" id="KW-0479">Metal-binding</keyword>
<dbReference type="PANTHER" id="PTHR36438:SF1">
    <property type="entry name" value="IRON-SULFUR CLUSTER REPAIR PROTEIN YTFE"/>
    <property type="match status" value="1"/>
</dbReference>
<dbReference type="GO" id="GO:0046872">
    <property type="term" value="F:metal ion binding"/>
    <property type="evidence" value="ECO:0007669"/>
    <property type="project" value="UniProtKB-KW"/>
</dbReference>
<reference evidence="6 7" key="1">
    <citation type="journal article" date="2008" name="PLoS Genet.">
        <title>Complete genome sequence of the complex carbohydrate-degrading marine bacterium, Saccharophagus degradans strain 2-40 T.</title>
        <authorList>
            <person name="Weiner R.M."/>
            <person name="Taylor L.E.II."/>
            <person name="Henrissat B."/>
            <person name="Hauser L."/>
            <person name="Land M."/>
            <person name="Coutinho P.M."/>
            <person name="Rancurel C."/>
            <person name="Saunders E.H."/>
            <person name="Longmire A.G."/>
            <person name="Zhang H."/>
            <person name="Bayer E.A."/>
            <person name="Gilbert H.J."/>
            <person name="Larimer F."/>
            <person name="Zhulin I.B."/>
            <person name="Ekborg N.A."/>
            <person name="Lamed R."/>
            <person name="Richardson P.M."/>
            <person name="Borovok I."/>
            <person name="Hutcheson S."/>
        </authorList>
    </citation>
    <scope>NUCLEOTIDE SEQUENCE [LARGE SCALE GENOMIC DNA]</scope>
    <source>
        <strain evidence="7">2-40 / ATCC 43961 / DSM 17024</strain>
    </source>
</reference>